<dbReference type="InterPro" id="IPR006059">
    <property type="entry name" value="SBP"/>
</dbReference>
<evidence type="ECO:0000313" key="3">
    <source>
        <dbReference type="Proteomes" id="UP000252733"/>
    </source>
</evidence>
<accession>A0A368ULZ8</accession>
<keyword evidence="3" id="KW-1185">Reference proteome</keyword>
<feature type="chain" id="PRO_5016811972" evidence="1">
    <location>
        <begin position="26"/>
        <end position="467"/>
    </location>
</feature>
<feature type="signal peptide" evidence="1">
    <location>
        <begin position="1"/>
        <end position="25"/>
    </location>
</feature>
<dbReference type="Proteomes" id="UP000252733">
    <property type="component" value="Unassembled WGS sequence"/>
</dbReference>
<keyword evidence="1" id="KW-0732">Signal</keyword>
<evidence type="ECO:0000256" key="1">
    <source>
        <dbReference type="SAM" id="SignalP"/>
    </source>
</evidence>
<dbReference type="SUPFAM" id="SSF53850">
    <property type="entry name" value="Periplasmic binding protein-like II"/>
    <property type="match status" value="1"/>
</dbReference>
<protein>
    <submittedName>
        <fullName evidence="2">ABC-type glycerol-3-phosphate transport system substrate-binding protein</fullName>
    </submittedName>
</protein>
<comment type="caution">
    <text evidence="2">The sequence shown here is derived from an EMBL/GenBank/DDBJ whole genome shotgun (WGS) entry which is preliminary data.</text>
</comment>
<dbReference type="Gene3D" id="3.40.190.10">
    <property type="entry name" value="Periplasmic binding protein-like II"/>
    <property type="match status" value="1"/>
</dbReference>
<dbReference type="RefSeq" id="WP_181872112.1">
    <property type="nucleotide sequence ID" value="NZ_QPIZ01000025.1"/>
</dbReference>
<sequence>MKRIKYFSSYIFLIAFPLLYLSSCADSNQSAGTEKESNEIERPEQTEIKMVGQWLGQGDREQFIREFVRDYNFLHQDKKVTMIFPEDLVGNDRGGQKLDQMTAKQLKSDQSEYDLLMLNNVNNIILDEPDWAEKYLVDFTQIDGFAENTVDGVIEKNRERWSGIIPGPFIEGYNYALWSNQEVAEKLGIEIKQIGMTFEDFRSYLKAMHDYNQTVTEEERIYGILEAGDWSTLVNLFNQLFLSNLENPDHYHNEYISESKLQAWHQSLKQLETLAPYKPLHPEWKSMIWNDIFPEMLNGKYLFFSNATWMYNFWQGVNNGNLNKMMPSEYPVTKPVDYYIGGYQIMWVVPKNAKNKEAAIELLMAMNQPKVADKWVRAAKSPTGIKAELSSSSMGGDQFENFINSIEEKYGENKITLGGNSQYIFDYDRRFSNNYGHEVMAGQMTANEAIRTIRESFRTQNIKIVKE</sequence>
<dbReference type="EMBL" id="QPIZ01000025">
    <property type="protein sequence ID" value="RCW29828.1"/>
    <property type="molecule type" value="Genomic_DNA"/>
</dbReference>
<name>A0A368ULZ8_9BACT</name>
<organism evidence="2 3">
    <name type="scientific">Marinilabilia salmonicolor</name>
    <dbReference type="NCBI Taxonomy" id="989"/>
    <lineage>
        <taxon>Bacteria</taxon>
        <taxon>Pseudomonadati</taxon>
        <taxon>Bacteroidota</taxon>
        <taxon>Bacteroidia</taxon>
        <taxon>Marinilabiliales</taxon>
        <taxon>Marinilabiliaceae</taxon>
        <taxon>Marinilabilia</taxon>
    </lineage>
</organism>
<dbReference type="Pfam" id="PF01547">
    <property type="entry name" value="SBP_bac_1"/>
    <property type="match status" value="1"/>
</dbReference>
<evidence type="ECO:0000313" key="2">
    <source>
        <dbReference type="EMBL" id="RCW29828.1"/>
    </source>
</evidence>
<dbReference type="AlphaFoldDB" id="A0A368ULZ8"/>
<proteinExistence type="predicted"/>
<reference evidence="2 3" key="1">
    <citation type="submission" date="2018-07" db="EMBL/GenBank/DDBJ databases">
        <title>Freshwater and sediment microbial communities from various areas in North America, analyzing microbe dynamics in response to fracking.</title>
        <authorList>
            <person name="Lamendella R."/>
        </authorList>
    </citation>
    <scope>NUCLEOTIDE SEQUENCE [LARGE SCALE GENOMIC DNA]</scope>
    <source>
        <strain evidence="2 3">160A</strain>
    </source>
</reference>
<gene>
    <name evidence="2" type="ORF">DFO77_12521</name>
</gene>